<dbReference type="SUPFAM" id="SSF56112">
    <property type="entry name" value="Protein kinase-like (PK-like)"/>
    <property type="match status" value="2"/>
</dbReference>
<evidence type="ECO:0000259" key="2">
    <source>
        <dbReference type="Pfam" id="PF01636"/>
    </source>
</evidence>
<dbReference type="Gene3D" id="3.90.1200.10">
    <property type="match status" value="1"/>
</dbReference>
<dbReference type="PANTHER" id="PTHR21310">
    <property type="entry name" value="AMINOGLYCOSIDE PHOSPHOTRANSFERASE-RELATED-RELATED"/>
    <property type="match status" value="1"/>
</dbReference>
<dbReference type="Pfam" id="PF01636">
    <property type="entry name" value="APH"/>
    <property type="match status" value="2"/>
</dbReference>
<dbReference type="InterPro" id="IPR002575">
    <property type="entry name" value="Aminoglycoside_PTrfase"/>
</dbReference>
<sequence>MSADKATQGSDFDGLEWVRDGIWGSEPCWTVEPDEEAIKQTVGSSLNLTTAPCDIKFLAQGAFNKVYIVTFAEKEVIARVTLPVDPKWKTLSEVATLEWVRENTSLPVPEVISYQADRTSAIGFEWIVMSKMPGTSLRDRWRDVVFSAKEEIVRRLALFCSETFRAQLRGIGNLFLDDTEASTSTTFSQKSRPVPGSSVQDCGSFRVQRIVSSEFIWDSHIHAEVSRGPFKSSKDWLLARLSLAEMDCRKRLSRFQNKNSPTLGQADGSTIPEDERENEPEEGEDENKTEGEEEDEKDEGDGDDEDEDEDDLEELEHIMDIISRLRRHLDDFFPPPGSEPERTMILHDDLSRQNILVNDDGNLTAVVDWECISALPLWIACQIPPLLQGKPRNEEPVKTKYQHDEDGNVVELFWEHLDDYELTQLRRVFLGEMERLQPEWVEIFESSQRQRDFDLAVSSCSDSFLIRRIRNWLDDMEKGVEDFQGLEERIDNASL</sequence>
<dbReference type="Gene3D" id="3.30.200.20">
    <property type="entry name" value="Phosphorylase Kinase, domain 1"/>
    <property type="match status" value="1"/>
</dbReference>
<dbReference type="Proteomes" id="UP001303647">
    <property type="component" value="Unassembled WGS sequence"/>
</dbReference>
<keyword evidence="4" id="KW-1185">Reference proteome</keyword>
<name>A0AAN7CQR6_9PEZI</name>
<gene>
    <name evidence="3" type="ORF">C7999DRAFT_33405</name>
</gene>
<protein>
    <submittedName>
        <fullName evidence="3">Phosphotransferase enzyme family-domain-containing protein</fullName>
    </submittedName>
</protein>
<evidence type="ECO:0000313" key="3">
    <source>
        <dbReference type="EMBL" id="KAK4246190.1"/>
    </source>
</evidence>
<accession>A0AAN7CQR6</accession>
<dbReference type="InterPro" id="IPR051678">
    <property type="entry name" value="AGP_Transferase"/>
</dbReference>
<feature type="compositionally biased region" description="Acidic residues" evidence="1">
    <location>
        <begin position="272"/>
        <end position="311"/>
    </location>
</feature>
<evidence type="ECO:0000313" key="4">
    <source>
        <dbReference type="Proteomes" id="UP001303647"/>
    </source>
</evidence>
<reference evidence="3" key="1">
    <citation type="journal article" date="2023" name="Mol. Phylogenet. Evol.">
        <title>Genome-scale phylogeny and comparative genomics of the fungal order Sordariales.</title>
        <authorList>
            <person name="Hensen N."/>
            <person name="Bonometti L."/>
            <person name="Westerberg I."/>
            <person name="Brannstrom I.O."/>
            <person name="Guillou S."/>
            <person name="Cros-Aarteil S."/>
            <person name="Calhoun S."/>
            <person name="Haridas S."/>
            <person name="Kuo A."/>
            <person name="Mondo S."/>
            <person name="Pangilinan J."/>
            <person name="Riley R."/>
            <person name="LaButti K."/>
            <person name="Andreopoulos B."/>
            <person name="Lipzen A."/>
            <person name="Chen C."/>
            <person name="Yan M."/>
            <person name="Daum C."/>
            <person name="Ng V."/>
            <person name="Clum A."/>
            <person name="Steindorff A."/>
            <person name="Ohm R.A."/>
            <person name="Martin F."/>
            <person name="Silar P."/>
            <person name="Natvig D.O."/>
            <person name="Lalanne C."/>
            <person name="Gautier V."/>
            <person name="Ament-Velasquez S.L."/>
            <person name="Kruys A."/>
            <person name="Hutchinson M.I."/>
            <person name="Powell A.J."/>
            <person name="Barry K."/>
            <person name="Miller A.N."/>
            <person name="Grigoriev I.V."/>
            <person name="Debuchy R."/>
            <person name="Gladieux P."/>
            <person name="Hiltunen Thoren M."/>
            <person name="Johannesson H."/>
        </authorList>
    </citation>
    <scope>NUCLEOTIDE SEQUENCE</scope>
    <source>
        <strain evidence="3">CBS 359.72</strain>
    </source>
</reference>
<comment type="caution">
    <text evidence="3">The sequence shown here is derived from an EMBL/GenBank/DDBJ whole genome shotgun (WGS) entry which is preliminary data.</text>
</comment>
<dbReference type="PANTHER" id="PTHR21310:SF13">
    <property type="entry name" value="AMINOGLYCOSIDE PHOSPHOTRANSFERASE DOMAIN-CONTAINING PROTEIN"/>
    <property type="match status" value="1"/>
</dbReference>
<evidence type="ECO:0000256" key="1">
    <source>
        <dbReference type="SAM" id="MobiDB-lite"/>
    </source>
</evidence>
<organism evidence="3 4">
    <name type="scientific">Corynascus novoguineensis</name>
    <dbReference type="NCBI Taxonomy" id="1126955"/>
    <lineage>
        <taxon>Eukaryota</taxon>
        <taxon>Fungi</taxon>
        <taxon>Dikarya</taxon>
        <taxon>Ascomycota</taxon>
        <taxon>Pezizomycotina</taxon>
        <taxon>Sordariomycetes</taxon>
        <taxon>Sordariomycetidae</taxon>
        <taxon>Sordariales</taxon>
        <taxon>Chaetomiaceae</taxon>
        <taxon>Corynascus</taxon>
    </lineage>
</organism>
<dbReference type="InterPro" id="IPR011009">
    <property type="entry name" value="Kinase-like_dom_sf"/>
</dbReference>
<dbReference type="AlphaFoldDB" id="A0AAN7CQR6"/>
<feature type="domain" description="Aminoglycoside phosphotransferase" evidence="2">
    <location>
        <begin position="54"/>
        <end position="157"/>
    </location>
</feature>
<feature type="domain" description="Aminoglycoside phosphotransferase" evidence="2">
    <location>
        <begin position="292"/>
        <end position="372"/>
    </location>
</feature>
<dbReference type="EMBL" id="MU857680">
    <property type="protein sequence ID" value="KAK4246190.1"/>
    <property type="molecule type" value="Genomic_DNA"/>
</dbReference>
<proteinExistence type="predicted"/>
<feature type="region of interest" description="Disordered" evidence="1">
    <location>
        <begin position="255"/>
        <end position="311"/>
    </location>
</feature>
<reference evidence="3" key="2">
    <citation type="submission" date="2023-05" db="EMBL/GenBank/DDBJ databases">
        <authorList>
            <consortium name="Lawrence Berkeley National Laboratory"/>
            <person name="Steindorff A."/>
            <person name="Hensen N."/>
            <person name="Bonometti L."/>
            <person name="Westerberg I."/>
            <person name="Brannstrom I.O."/>
            <person name="Guillou S."/>
            <person name="Cros-Aarteil S."/>
            <person name="Calhoun S."/>
            <person name="Haridas S."/>
            <person name="Kuo A."/>
            <person name="Mondo S."/>
            <person name="Pangilinan J."/>
            <person name="Riley R."/>
            <person name="Labutti K."/>
            <person name="Andreopoulos B."/>
            <person name="Lipzen A."/>
            <person name="Chen C."/>
            <person name="Yanf M."/>
            <person name="Daum C."/>
            <person name="Ng V."/>
            <person name="Clum A."/>
            <person name="Ohm R."/>
            <person name="Martin F."/>
            <person name="Silar P."/>
            <person name="Natvig D."/>
            <person name="Lalanne C."/>
            <person name="Gautier V."/>
            <person name="Ament-Velasquez S.L."/>
            <person name="Kruys A."/>
            <person name="Hutchinson M.I."/>
            <person name="Powell A.J."/>
            <person name="Barry K."/>
            <person name="Miller A.N."/>
            <person name="Grigoriev I.V."/>
            <person name="Debuchy R."/>
            <person name="Gladieux P."/>
            <person name="Thoren M.H."/>
            <person name="Johannesson H."/>
        </authorList>
    </citation>
    <scope>NUCLEOTIDE SEQUENCE</scope>
    <source>
        <strain evidence="3">CBS 359.72</strain>
    </source>
</reference>